<evidence type="ECO:0000313" key="2">
    <source>
        <dbReference type="EMBL" id="KAI8578127.1"/>
    </source>
</evidence>
<feature type="region of interest" description="Disordered" evidence="1">
    <location>
        <begin position="67"/>
        <end position="101"/>
    </location>
</feature>
<dbReference type="GeneID" id="75915543"/>
<reference evidence="2" key="2">
    <citation type="journal article" date="2022" name="Proc. Natl. Acad. Sci. U.S.A.">
        <title>Diploid-dominant life cycles characterize the early evolution of Fungi.</title>
        <authorList>
            <person name="Amses K.R."/>
            <person name="Simmons D.R."/>
            <person name="Longcore J.E."/>
            <person name="Mondo S.J."/>
            <person name="Seto K."/>
            <person name="Jeronimo G.H."/>
            <person name="Bonds A.E."/>
            <person name="Quandt C.A."/>
            <person name="Davis W.J."/>
            <person name="Chang Y."/>
            <person name="Federici B.A."/>
            <person name="Kuo A."/>
            <person name="LaButti K."/>
            <person name="Pangilinan J."/>
            <person name="Andreopoulos W."/>
            <person name="Tritt A."/>
            <person name="Riley R."/>
            <person name="Hundley H."/>
            <person name="Johnson J."/>
            <person name="Lipzen A."/>
            <person name="Barry K."/>
            <person name="Lang B.F."/>
            <person name="Cuomo C.A."/>
            <person name="Buchler N.E."/>
            <person name="Grigoriev I.V."/>
            <person name="Spatafora J.W."/>
            <person name="Stajich J.E."/>
            <person name="James T.Y."/>
        </authorList>
    </citation>
    <scope>NUCLEOTIDE SEQUENCE</scope>
    <source>
        <strain evidence="2">AG</strain>
    </source>
</reference>
<evidence type="ECO:0000313" key="3">
    <source>
        <dbReference type="Proteomes" id="UP001206595"/>
    </source>
</evidence>
<sequence length="101" mass="11124">MLTLSLRASVEASLFFSTNIGCLFDINKKQPKYSPKILPVAAEHPGVWNFHSKGSISMHPLIRATFGGSRGHPVKQHSMSPIGYANKKEKQSHASPLHHAH</sequence>
<keyword evidence="3" id="KW-1185">Reference proteome</keyword>
<gene>
    <name evidence="2" type="ORF">K450DRAFT_248236</name>
</gene>
<proteinExistence type="predicted"/>
<evidence type="ECO:0000256" key="1">
    <source>
        <dbReference type="SAM" id="MobiDB-lite"/>
    </source>
</evidence>
<organism evidence="2 3">
    <name type="scientific">Umbelopsis ramanniana AG</name>
    <dbReference type="NCBI Taxonomy" id="1314678"/>
    <lineage>
        <taxon>Eukaryota</taxon>
        <taxon>Fungi</taxon>
        <taxon>Fungi incertae sedis</taxon>
        <taxon>Mucoromycota</taxon>
        <taxon>Mucoromycotina</taxon>
        <taxon>Umbelopsidomycetes</taxon>
        <taxon>Umbelopsidales</taxon>
        <taxon>Umbelopsidaceae</taxon>
        <taxon>Umbelopsis</taxon>
    </lineage>
</organism>
<dbReference type="AlphaFoldDB" id="A0AAD5E7G1"/>
<dbReference type="RefSeq" id="XP_051443131.1">
    <property type="nucleotide sequence ID" value="XM_051590199.1"/>
</dbReference>
<name>A0AAD5E7G1_UMBRA</name>
<accession>A0AAD5E7G1</accession>
<dbReference type="Proteomes" id="UP001206595">
    <property type="component" value="Unassembled WGS sequence"/>
</dbReference>
<dbReference type="EMBL" id="MU620932">
    <property type="protein sequence ID" value="KAI8578127.1"/>
    <property type="molecule type" value="Genomic_DNA"/>
</dbReference>
<reference evidence="2" key="1">
    <citation type="submission" date="2021-06" db="EMBL/GenBank/DDBJ databases">
        <authorList>
            <consortium name="DOE Joint Genome Institute"/>
            <person name="Mondo S.J."/>
            <person name="Amses K.R."/>
            <person name="Simmons D.R."/>
            <person name="Longcore J.E."/>
            <person name="Seto K."/>
            <person name="Alves G.H."/>
            <person name="Bonds A.E."/>
            <person name="Quandt C.A."/>
            <person name="Davis W.J."/>
            <person name="Chang Y."/>
            <person name="Letcher P.M."/>
            <person name="Powell M.J."/>
            <person name="Kuo A."/>
            <person name="Labutti K."/>
            <person name="Pangilinan J."/>
            <person name="Andreopoulos W."/>
            <person name="Tritt A."/>
            <person name="Riley R."/>
            <person name="Hundley H."/>
            <person name="Johnson J."/>
            <person name="Lipzen A."/>
            <person name="Barry K."/>
            <person name="Berbee M.L."/>
            <person name="Buchler N.E."/>
            <person name="Grigoriev I.V."/>
            <person name="Spatafora J.W."/>
            <person name="Stajich J.E."/>
            <person name="James T.Y."/>
        </authorList>
    </citation>
    <scope>NUCLEOTIDE SEQUENCE</scope>
    <source>
        <strain evidence="2">AG</strain>
    </source>
</reference>
<protein>
    <submittedName>
        <fullName evidence="2">Uncharacterized protein</fullName>
    </submittedName>
</protein>
<comment type="caution">
    <text evidence="2">The sequence shown here is derived from an EMBL/GenBank/DDBJ whole genome shotgun (WGS) entry which is preliminary data.</text>
</comment>